<keyword evidence="3" id="KW-1185">Reference proteome</keyword>
<evidence type="ECO:0000313" key="2">
    <source>
        <dbReference type="EMBL" id="MDG3015736.1"/>
    </source>
</evidence>
<dbReference type="Proteomes" id="UP001152755">
    <property type="component" value="Unassembled WGS sequence"/>
</dbReference>
<accession>A0A9X4M7K6</accession>
<gene>
    <name evidence="2" type="ORF">NVS88_14335</name>
</gene>
<keyword evidence="1" id="KW-0812">Transmembrane</keyword>
<dbReference type="EMBL" id="JANRHA010000009">
    <property type="protein sequence ID" value="MDG3015736.1"/>
    <property type="molecule type" value="Genomic_DNA"/>
</dbReference>
<evidence type="ECO:0000256" key="1">
    <source>
        <dbReference type="SAM" id="Phobius"/>
    </source>
</evidence>
<protein>
    <submittedName>
        <fullName evidence="2">Uncharacterized protein</fullName>
    </submittedName>
</protein>
<dbReference type="RefSeq" id="WP_277831777.1">
    <property type="nucleotide sequence ID" value="NZ_JAAIVF010000002.1"/>
</dbReference>
<sequence>MTAFFLGGAAGSALTAAARIRGGRAGVSALGSALALTTFAVWVAERASAARTA</sequence>
<reference evidence="2" key="1">
    <citation type="submission" date="2022-08" db="EMBL/GenBank/DDBJ databases">
        <title>Genome analysis of Corynebacteriales strain.</title>
        <authorList>
            <person name="Lee S.D."/>
        </authorList>
    </citation>
    <scope>NUCLEOTIDE SEQUENCE</scope>
    <source>
        <strain evidence="2">D3-21</strain>
    </source>
</reference>
<comment type="caution">
    <text evidence="2">The sequence shown here is derived from an EMBL/GenBank/DDBJ whole genome shotgun (WGS) entry which is preliminary data.</text>
</comment>
<keyword evidence="1" id="KW-0472">Membrane</keyword>
<name>A0A9X4M7K6_9ACTN</name>
<proteinExistence type="predicted"/>
<dbReference type="AlphaFoldDB" id="A0A9X4M7K6"/>
<feature type="transmembrane region" description="Helical" evidence="1">
    <location>
        <begin position="27"/>
        <end position="44"/>
    </location>
</feature>
<organism evidence="2 3">
    <name type="scientific">Speluncibacter jeojiensis</name>
    <dbReference type="NCBI Taxonomy" id="2710754"/>
    <lineage>
        <taxon>Bacteria</taxon>
        <taxon>Bacillati</taxon>
        <taxon>Actinomycetota</taxon>
        <taxon>Actinomycetes</taxon>
        <taxon>Mycobacteriales</taxon>
        <taxon>Speluncibacteraceae</taxon>
        <taxon>Speluncibacter</taxon>
    </lineage>
</organism>
<evidence type="ECO:0000313" key="3">
    <source>
        <dbReference type="Proteomes" id="UP001152755"/>
    </source>
</evidence>
<keyword evidence="1" id="KW-1133">Transmembrane helix</keyword>